<keyword evidence="1" id="KW-1133">Transmembrane helix</keyword>
<gene>
    <name evidence="2" type="ORF">B5F24_11505</name>
    <name evidence="3" type="ORF">DWX38_07850</name>
</gene>
<accession>A0A1Y4JT16</accession>
<dbReference type="EMBL" id="QRWP01000005">
    <property type="protein sequence ID" value="RGT33690.1"/>
    <property type="molecule type" value="Genomic_DNA"/>
</dbReference>
<reference evidence="2" key="2">
    <citation type="journal article" date="2018" name="BMC Genomics">
        <title>Whole genome sequencing and function prediction of 133 gut anaerobes isolated from chicken caecum in pure cultures.</title>
        <authorList>
            <person name="Medvecky M."/>
            <person name="Cejkova D."/>
            <person name="Polansky O."/>
            <person name="Karasova D."/>
            <person name="Kubasova T."/>
            <person name="Cizek A."/>
            <person name="Rychlik I."/>
        </authorList>
    </citation>
    <scope>NUCLEOTIDE SEQUENCE</scope>
    <source>
        <strain evidence="2">An189</strain>
    </source>
</reference>
<evidence type="ECO:0000313" key="5">
    <source>
        <dbReference type="Proteomes" id="UP000285159"/>
    </source>
</evidence>
<feature type="transmembrane region" description="Helical" evidence="1">
    <location>
        <begin position="16"/>
        <end position="35"/>
    </location>
</feature>
<feature type="transmembrane region" description="Helical" evidence="1">
    <location>
        <begin position="141"/>
        <end position="162"/>
    </location>
</feature>
<dbReference type="Proteomes" id="UP000285159">
    <property type="component" value="Unassembled WGS sequence"/>
</dbReference>
<feature type="transmembrane region" description="Helical" evidence="1">
    <location>
        <begin position="109"/>
        <end position="129"/>
    </location>
</feature>
<feature type="transmembrane region" description="Helical" evidence="1">
    <location>
        <begin position="76"/>
        <end position="97"/>
    </location>
</feature>
<reference evidence="4" key="1">
    <citation type="submission" date="2017-04" db="EMBL/GenBank/DDBJ databases">
        <title>Function of individual gut microbiota members based on whole genome sequencing of pure cultures obtained from chicken caecum.</title>
        <authorList>
            <person name="Medvecky M."/>
            <person name="Cejkova D."/>
            <person name="Polansky O."/>
            <person name="Karasova D."/>
            <person name="Kubasova T."/>
            <person name="Cizek A."/>
            <person name="Rychlik I."/>
        </authorList>
    </citation>
    <scope>NUCLEOTIDE SEQUENCE [LARGE SCALE GENOMIC DNA]</scope>
    <source>
        <strain evidence="4">An189</strain>
    </source>
</reference>
<evidence type="ECO:0000313" key="3">
    <source>
        <dbReference type="EMBL" id="RGT33690.1"/>
    </source>
</evidence>
<feature type="transmembrane region" description="Helical" evidence="1">
    <location>
        <begin position="47"/>
        <end position="64"/>
    </location>
</feature>
<comment type="caution">
    <text evidence="2">The sequence shown here is derived from an EMBL/GenBank/DDBJ whole genome shotgun (WGS) entry which is preliminary data.</text>
</comment>
<sequence length="179" mass="20917">MICFVGISTGLICKQYYIVVYTIYFASFMFGHYLSKYKLLELFIEKKYIYGSSAIILCIMWKFFPMESNGNNFLSLANLVALFICSYTSCIVFYVLFKQIHLAKPFKWYLSEMGKYTLALYLLPLFFFTKNFEWTNNYTHALINIEALGIAIVQSFIAYGIAKIIDEIPYIRTLLLGKR</sequence>
<protein>
    <submittedName>
        <fullName evidence="2">Uncharacterized protein</fullName>
    </submittedName>
</protein>
<name>A0A1Y4JT16_9BACE</name>
<dbReference type="EMBL" id="NFKE01000008">
    <property type="protein sequence ID" value="OUP33241.1"/>
    <property type="molecule type" value="Genomic_DNA"/>
</dbReference>
<keyword evidence="1" id="KW-0472">Membrane</keyword>
<evidence type="ECO:0000313" key="4">
    <source>
        <dbReference type="Proteomes" id="UP000196587"/>
    </source>
</evidence>
<evidence type="ECO:0000313" key="2">
    <source>
        <dbReference type="EMBL" id="OUP33241.1"/>
    </source>
</evidence>
<reference evidence="3 5" key="3">
    <citation type="submission" date="2018-08" db="EMBL/GenBank/DDBJ databases">
        <title>A genome reference for cultivated species of the human gut microbiota.</title>
        <authorList>
            <person name="Zou Y."/>
            <person name="Xue W."/>
            <person name="Luo G."/>
        </authorList>
    </citation>
    <scope>NUCLEOTIDE SEQUENCE [LARGE SCALE GENOMIC DNA]</scope>
    <source>
        <strain evidence="3 5">AF19-1AC</strain>
    </source>
</reference>
<keyword evidence="1" id="KW-0812">Transmembrane</keyword>
<proteinExistence type="predicted"/>
<dbReference type="Proteomes" id="UP000196587">
    <property type="component" value="Unassembled WGS sequence"/>
</dbReference>
<dbReference type="AlphaFoldDB" id="A0A1Y4JT16"/>
<organism evidence="2 4">
    <name type="scientific">Bacteroides clarus</name>
    <dbReference type="NCBI Taxonomy" id="626929"/>
    <lineage>
        <taxon>Bacteria</taxon>
        <taxon>Pseudomonadati</taxon>
        <taxon>Bacteroidota</taxon>
        <taxon>Bacteroidia</taxon>
        <taxon>Bacteroidales</taxon>
        <taxon>Bacteroidaceae</taxon>
        <taxon>Bacteroides</taxon>
    </lineage>
</organism>
<evidence type="ECO:0000256" key="1">
    <source>
        <dbReference type="SAM" id="Phobius"/>
    </source>
</evidence>